<dbReference type="SMART" id="SM01021">
    <property type="entry name" value="Bac_rhodopsin"/>
    <property type="match status" value="1"/>
</dbReference>
<feature type="transmembrane region" description="Helical" evidence="6">
    <location>
        <begin position="160"/>
        <end position="182"/>
    </location>
</feature>
<keyword evidence="8" id="KW-1185">Reference proteome</keyword>
<dbReference type="Pfam" id="PF01036">
    <property type="entry name" value="Bac_rhodopsin"/>
    <property type="match status" value="1"/>
</dbReference>
<proteinExistence type="inferred from homology"/>
<feature type="transmembrane region" description="Helical" evidence="6">
    <location>
        <begin position="6"/>
        <end position="23"/>
    </location>
</feature>
<evidence type="ECO:0000256" key="5">
    <source>
        <dbReference type="ARBA" id="ARBA00023136"/>
    </source>
</evidence>
<evidence type="ECO:0000256" key="4">
    <source>
        <dbReference type="ARBA" id="ARBA00022989"/>
    </source>
</evidence>
<feature type="transmembrane region" description="Helical" evidence="6">
    <location>
        <begin position="69"/>
        <end position="87"/>
    </location>
</feature>
<dbReference type="STRING" id="660518.SAMN05216218_102229"/>
<comment type="subcellular location">
    <subcellularLocation>
        <location evidence="1">Membrane</location>
        <topology evidence="1">Multi-pass membrane protein</topology>
    </subcellularLocation>
</comment>
<dbReference type="SUPFAM" id="SSF81321">
    <property type="entry name" value="Family A G protein-coupled receptor-like"/>
    <property type="match status" value="1"/>
</dbReference>
<sequence length="216" mass="22303">MNPTLATVAAGFGGGAALVAWRARGREGRARTVAAVLPFLPVSIGTWYLAMATGWALDAGDRVVHWGRFADGVLTIPLLVFVLALLGDADRTTTATGMALGGYSMAATLVATLTTGTTKLAWLAVAVGAFCALLWILFGPLSRAARDSAAAPAFGRVRNVVVALFLLYPVVWVLGAPGFALAPTLPLLPARVALDAALKIGVPLLVLAWFPPADAD</sequence>
<evidence type="ECO:0000313" key="7">
    <source>
        <dbReference type="EMBL" id="SDE92892.1"/>
    </source>
</evidence>
<dbReference type="InterPro" id="IPR001425">
    <property type="entry name" value="Arc/bac/fun_rhodopsins"/>
</dbReference>
<evidence type="ECO:0000256" key="1">
    <source>
        <dbReference type="ARBA" id="ARBA00004141"/>
    </source>
</evidence>
<dbReference type="AlphaFoldDB" id="A0A1G7GXJ2"/>
<evidence type="ECO:0000256" key="6">
    <source>
        <dbReference type="SAM" id="Phobius"/>
    </source>
</evidence>
<protein>
    <submittedName>
        <fullName evidence="7">Bacteriorhodopsin/sensory rhodopsin</fullName>
    </submittedName>
</protein>
<keyword evidence="5 6" id="KW-0472">Membrane</keyword>
<feature type="transmembrane region" description="Helical" evidence="6">
    <location>
        <begin position="35"/>
        <end position="57"/>
    </location>
</feature>
<evidence type="ECO:0000256" key="2">
    <source>
        <dbReference type="ARBA" id="ARBA00008130"/>
    </source>
</evidence>
<dbReference type="GO" id="GO:0016020">
    <property type="term" value="C:membrane"/>
    <property type="evidence" value="ECO:0007669"/>
    <property type="project" value="UniProtKB-SubCell"/>
</dbReference>
<reference evidence="8" key="1">
    <citation type="submission" date="2016-10" db="EMBL/GenBank/DDBJ databases">
        <authorList>
            <person name="Varghese N."/>
            <person name="Submissions S."/>
        </authorList>
    </citation>
    <scope>NUCLEOTIDE SEQUENCE [LARGE SCALE GENOMIC DNA]</scope>
    <source>
        <strain evidence="8">IBRC-M 10760</strain>
    </source>
</reference>
<name>A0A1G7GXJ2_9EURY</name>
<evidence type="ECO:0000256" key="3">
    <source>
        <dbReference type="ARBA" id="ARBA00022692"/>
    </source>
</evidence>
<feature type="transmembrane region" description="Helical" evidence="6">
    <location>
        <begin position="94"/>
        <end position="114"/>
    </location>
</feature>
<accession>A0A1G7GXJ2</accession>
<dbReference type="Proteomes" id="UP000199076">
    <property type="component" value="Unassembled WGS sequence"/>
</dbReference>
<feature type="transmembrane region" description="Helical" evidence="6">
    <location>
        <begin position="120"/>
        <end position="139"/>
    </location>
</feature>
<dbReference type="PRINTS" id="PR00251">
    <property type="entry name" value="BACTRLOPSIN"/>
</dbReference>
<organism evidence="7 8">
    <name type="scientific">Halorientalis regularis</name>
    <dbReference type="NCBI Taxonomy" id="660518"/>
    <lineage>
        <taxon>Archaea</taxon>
        <taxon>Methanobacteriati</taxon>
        <taxon>Methanobacteriota</taxon>
        <taxon>Stenosarchaea group</taxon>
        <taxon>Halobacteria</taxon>
        <taxon>Halobacteriales</taxon>
        <taxon>Haloarculaceae</taxon>
        <taxon>Halorientalis</taxon>
    </lineage>
</organism>
<gene>
    <name evidence="7" type="ORF">SAMN05216218_102229</name>
</gene>
<keyword evidence="3 6" id="KW-0812">Transmembrane</keyword>
<dbReference type="Gene3D" id="1.20.1070.10">
    <property type="entry name" value="Rhodopsin 7-helix transmembrane proteins"/>
    <property type="match status" value="1"/>
</dbReference>
<dbReference type="OrthoDB" id="382785at2157"/>
<keyword evidence="4 6" id="KW-1133">Transmembrane helix</keyword>
<comment type="similarity">
    <text evidence="2">Belongs to the archaeal/bacterial/fungal opsin family.</text>
</comment>
<evidence type="ECO:0000313" key="8">
    <source>
        <dbReference type="Proteomes" id="UP000199076"/>
    </source>
</evidence>
<dbReference type="EMBL" id="FNBK01000002">
    <property type="protein sequence ID" value="SDE92892.1"/>
    <property type="molecule type" value="Genomic_DNA"/>
</dbReference>
<dbReference type="RefSeq" id="WP_092688134.1">
    <property type="nucleotide sequence ID" value="NZ_FNBK01000002.1"/>
</dbReference>